<comment type="caution">
    <text evidence="2">The sequence shown here is derived from an EMBL/GenBank/DDBJ whole genome shotgun (WGS) entry which is preliminary data.</text>
</comment>
<dbReference type="OrthoDB" id="40893at2759"/>
<keyword evidence="1" id="KW-1133">Transmembrane helix</keyword>
<evidence type="ECO:0000313" key="2">
    <source>
        <dbReference type="EMBL" id="CAB9526545.1"/>
    </source>
</evidence>
<sequence>MGSSASKQANGPTFKEKIKASVEEEISRKMMQQREINMALNIARARDMLQIYGSIYATGVTGLLTARIAGRPVPHLAAIPVLGGGIVLGNMFDMAYGNKMARVCREAEYILENEKPRFVPFKQAPFARFYSDDDKSVFFDQATPVGDLFPSNLYSREYAPGTQPAEKK</sequence>
<dbReference type="Proteomes" id="UP001153069">
    <property type="component" value="Unassembled WGS sequence"/>
</dbReference>
<dbReference type="Pfam" id="PF10166">
    <property type="entry name" value="DUF2368"/>
    <property type="match status" value="1"/>
</dbReference>
<feature type="transmembrane region" description="Helical" evidence="1">
    <location>
        <begin position="51"/>
        <end position="70"/>
    </location>
</feature>
<keyword evidence="1" id="KW-0472">Membrane</keyword>
<gene>
    <name evidence="2" type="ORF">SEMRO_1845_G301280.1</name>
</gene>
<accession>A0A9N8EUD5</accession>
<dbReference type="GO" id="GO:0005886">
    <property type="term" value="C:plasma membrane"/>
    <property type="evidence" value="ECO:0007669"/>
    <property type="project" value="InterPro"/>
</dbReference>
<dbReference type="PANTHER" id="PTHR13411:SF6">
    <property type="entry name" value="PLASMINOGEN RECEPTOR (KT)"/>
    <property type="match status" value="1"/>
</dbReference>
<dbReference type="EMBL" id="CAICTM010001843">
    <property type="protein sequence ID" value="CAB9526545.1"/>
    <property type="molecule type" value="Genomic_DNA"/>
</dbReference>
<feature type="transmembrane region" description="Helical" evidence="1">
    <location>
        <begin position="76"/>
        <end position="96"/>
    </location>
</feature>
<evidence type="ECO:0000313" key="3">
    <source>
        <dbReference type="Proteomes" id="UP001153069"/>
    </source>
</evidence>
<dbReference type="InterPro" id="IPR019319">
    <property type="entry name" value="Plg-R(KT)"/>
</dbReference>
<dbReference type="PANTHER" id="PTHR13411">
    <property type="entry name" value="PLASMINOGEN RECEPTOR (KT)"/>
    <property type="match status" value="1"/>
</dbReference>
<protein>
    <submittedName>
        <fullName evidence="2">Uncharacterized protein</fullName>
    </submittedName>
</protein>
<keyword evidence="1" id="KW-0812">Transmembrane</keyword>
<proteinExistence type="predicted"/>
<reference evidence="2" key="1">
    <citation type="submission" date="2020-06" db="EMBL/GenBank/DDBJ databases">
        <authorList>
            <consortium name="Plant Systems Biology data submission"/>
        </authorList>
    </citation>
    <scope>NUCLEOTIDE SEQUENCE</scope>
    <source>
        <strain evidence="2">D6</strain>
    </source>
</reference>
<keyword evidence="3" id="KW-1185">Reference proteome</keyword>
<organism evidence="2 3">
    <name type="scientific">Seminavis robusta</name>
    <dbReference type="NCBI Taxonomy" id="568900"/>
    <lineage>
        <taxon>Eukaryota</taxon>
        <taxon>Sar</taxon>
        <taxon>Stramenopiles</taxon>
        <taxon>Ochrophyta</taxon>
        <taxon>Bacillariophyta</taxon>
        <taxon>Bacillariophyceae</taxon>
        <taxon>Bacillariophycidae</taxon>
        <taxon>Naviculales</taxon>
        <taxon>Naviculaceae</taxon>
        <taxon>Seminavis</taxon>
    </lineage>
</organism>
<evidence type="ECO:0000256" key="1">
    <source>
        <dbReference type="SAM" id="Phobius"/>
    </source>
</evidence>
<dbReference type="AlphaFoldDB" id="A0A9N8EUD5"/>
<name>A0A9N8EUD5_9STRA</name>